<protein>
    <submittedName>
        <fullName evidence="2">Uncharacterized protein</fullName>
    </submittedName>
</protein>
<gene>
    <name evidence="2" type="ORF">L596_006382</name>
</gene>
<evidence type="ECO:0000313" key="2">
    <source>
        <dbReference type="EMBL" id="TMS39935.1"/>
    </source>
</evidence>
<reference evidence="2 3" key="2">
    <citation type="journal article" date="2019" name="G3 (Bethesda)">
        <title>Hybrid Assembly of the Genome of the Entomopathogenic Nematode Steinernema carpocapsae Identifies the X-Chromosome.</title>
        <authorList>
            <person name="Serra L."/>
            <person name="Macchietto M."/>
            <person name="Macias-Munoz A."/>
            <person name="McGill C.J."/>
            <person name="Rodriguez I.M."/>
            <person name="Rodriguez B."/>
            <person name="Murad R."/>
            <person name="Mortazavi A."/>
        </authorList>
    </citation>
    <scope>NUCLEOTIDE SEQUENCE [LARGE SCALE GENOMIC DNA]</scope>
    <source>
        <strain evidence="2 3">ALL</strain>
    </source>
</reference>
<feature type="region of interest" description="Disordered" evidence="1">
    <location>
        <begin position="49"/>
        <end position="119"/>
    </location>
</feature>
<name>A0A4U8V3T9_STECR</name>
<keyword evidence="3" id="KW-1185">Reference proteome</keyword>
<dbReference type="EMBL" id="CM016762">
    <property type="protein sequence ID" value="TMS39935.1"/>
    <property type="molecule type" value="Genomic_DNA"/>
</dbReference>
<dbReference type="Proteomes" id="UP000298663">
    <property type="component" value="Chromosome X"/>
</dbReference>
<proteinExistence type="predicted"/>
<evidence type="ECO:0000313" key="3">
    <source>
        <dbReference type="Proteomes" id="UP000298663"/>
    </source>
</evidence>
<dbReference type="AlphaFoldDB" id="A0A4U8V3T9"/>
<organism evidence="2 3">
    <name type="scientific">Steinernema carpocapsae</name>
    <name type="common">Entomopathogenic nematode</name>
    <dbReference type="NCBI Taxonomy" id="34508"/>
    <lineage>
        <taxon>Eukaryota</taxon>
        <taxon>Metazoa</taxon>
        <taxon>Ecdysozoa</taxon>
        <taxon>Nematoda</taxon>
        <taxon>Chromadorea</taxon>
        <taxon>Rhabditida</taxon>
        <taxon>Tylenchina</taxon>
        <taxon>Panagrolaimomorpha</taxon>
        <taxon>Strongyloidoidea</taxon>
        <taxon>Steinernematidae</taxon>
        <taxon>Steinernema</taxon>
    </lineage>
</organism>
<reference evidence="2 3" key="1">
    <citation type="journal article" date="2015" name="Genome Biol.">
        <title>Comparative genomics of Steinernema reveals deeply conserved gene regulatory networks.</title>
        <authorList>
            <person name="Dillman A.R."/>
            <person name="Macchietto M."/>
            <person name="Porter C.F."/>
            <person name="Rogers A."/>
            <person name="Williams B."/>
            <person name="Antoshechkin I."/>
            <person name="Lee M.M."/>
            <person name="Goodwin Z."/>
            <person name="Lu X."/>
            <person name="Lewis E.E."/>
            <person name="Goodrich-Blair H."/>
            <person name="Stock S.P."/>
            <person name="Adams B.J."/>
            <person name="Sternberg P.W."/>
            <person name="Mortazavi A."/>
        </authorList>
    </citation>
    <scope>NUCLEOTIDE SEQUENCE [LARGE SCALE GENOMIC DNA]</scope>
    <source>
        <strain evidence="2 3">ALL</strain>
    </source>
</reference>
<evidence type="ECO:0000256" key="1">
    <source>
        <dbReference type="SAM" id="MobiDB-lite"/>
    </source>
</evidence>
<accession>A0A4U8V3T9</accession>
<feature type="compositionally biased region" description="Basic and acidic residues" evidence="1">
    <location>
        <begin position="96"/>
        <end position="109"/>
    </location>
</feature>
<sequence>MFVYTRLLSLHTGDIAVTPIARLATSPTRHCNIDDSPSRARRAICTARRDYGTPRRQMVSTTDERIACTERSPQTGTSDKGPATRDQRTSSTGSKGADHELLTREERHKGPTCSAQRSVGTRAVQRSVVVFTPVRLTPYPASRVLSPSTFSFTARPWLISA</sequence>